<comment type="caution">
    <text evidence="1">The sequence shown here is derived from an EMBL/GenBank/DDBJ whole genome shotgun (WGS) entry which is preliminary data.</text>
</comment>
<dbReference type="AlphaFoldDB" id="A0ABD2QJP9"/>
<gene>
    <name evidence="1" type="ORF">Ciccas_001570</name>
</gene>
<reference evidence="1 2" key="1">
    <citation type="submission" date="2024-11" db="EMBL/GenBank/DDBJ databases">
        <title>Adaptive evolution of stress response genes in parasites aligns with host niche diversity.</title>
        <authorList>
            <person name="Hahn C."/>
            <person name="Resl P."/>
        </authorList>
    </citation>
    <scope>NUCLEOTIDE SEQUENCE [LARGE SCALE GENOMIC DNA]</scope>
    <source>
        <strain evidence="1">EGGRZ-B1_66</strain>
        <tissue evidence="1">Body</tissue>
    </source>
</reference>
<accession>A0ABD2QJP9</accession>
<protein>
    <submittedName>
        <fullName evidence="1">Uncharacterized protein</fullName>
    </submittedName>
</protein>
<sequence length="79" mass="8652">MGINARMFGTRGNLTSKITGWPNAKTGGLALTDYLAKVDAEHATNRRVRAPESEPYLRVNSRGNIVMSVQPMDGNYSLI</sequence>
<dbReference type="EMBL" id="JBJKFK010000105">
    <property type="protein sequence ID" value="KAL3319754.1"/>
    <property type="molecule type" value="Genomic_DNA"/>
</dbReference>
<organism evidence="1 2">
    <name type="scientific">Cichlidogyrus casuarinus</name>
    <dbReference type="NCBI Taxonomy" id="1844966"/>
    <lineage>
        <taxon>Eukaryota</taxon>
        <taxon>Metazoa</taxon>
        <taxon>Spiralia</taxon>
        <taxon>Lophotrochozoa</taxon>
        <taxon>Platyhelminthes</taxon>
        <taxon>Monogenea</taxon>
        <taxon>Monopisthocotylea</taxon>
        <taxon>Dactylogyridea</taxon>
        <taxon>Ancyrocephalidae</taxon>
        <taxon>Cichlidogyrus</taxon>
    </lineage>
</organism>
<evidence type="ECO:0000313" key="1">
    <source>
        <dbReference type="EMBL" id="KAL3319754.1"/>
    </source>
</evidence>
<keyword evidence="2" id="KW-1185">Reference proteome</keyword>
<dbReference type="Proteomes" id="UP001626550">
    <property type="component" value="Unassembled WGS sequence"/>
</dbReference>
<evidence type="ECO:0000313" key="2">
    <source>
        <dbReference type="Proteomes" id="UP001626550"/>
    </source>
</evidence>
<proteinExistence type="predicted"/>
<name>A0ABD2QJP9_9PLAT</name>